<dbReference type="InterPro" id="IPR004871">
    <property type="entry name" value="RSE1/DDB1/CPSF1_C"/>
</dbReference>
<sequence>MKQEEAHSKQVVVLSLKAKNEYFLVGNLFRSLSLLKYNDLTNSLEQVAQDPESKVTTAVEIVDDNCFIGPPYFCLCQRMNVNFTTAGAEHCYNFYVMKRTESYFFKRCSGLLISFIFLPEQSDSEAVDSLIPCGEFHIGEYVNQIRPGCVPWHRTHRTKPTFLLFYYLGCLIIRDLHDAEGSARPLLVYCCVSGAVGILALLNRDQFAFLLQLQQNINQVVKGVGGFSHAKWRSFSNSRRECESSNFIDGDLVESVLSLGDDLLEKICKGLYKSEGGERHQVNKKELLRIVGELSRIH</sequence>
<dbReference type="AlphaFoldDB" id="A0AA38LYU6"/>
<dbReference type="Proteomes" id="UP001168821">
    <property type="component" value="Unassembled WGS sequence"/>
</dbReference>
<evidence type="ECO:0000313" key="3">
    <source>
        <dbReference type="Proteomes" id="UP001168821"/>
    </source>
</evidence>
<reference evidence="2" key="1">
    <citation type="journal article" date="2023" name="G3 (Bethesda)">
        <title>Whole genome assemblies of Zophobas morio and Tenebrio molitor.</title>
        <authorList>
            <person name="Kaur S."/>
            <person name="Stinson S.A."/>
            <person name="diCenzo G.C."/>
        </authorList>
    </citation>
    <scope>NUCLEOTIDE SEQUENCE</scope>
    <source>
        <strain evidence="2">QUZm001</strain>
    </source>
</reference>
<name>A0AA38LYU6_9CUCU</name>
<dbReference type="GO" id="GO:0005634">
    <property type="term" value="C:nucleus"/>
    <property type="evidence" value="ECO:0007669"/>
    <property type="project" value="InterPro"/>
</dbReference>
<dbReference type="PANTHER" id="PTHR10644">
    <property type="entry name" value="DNA REPAIR/RNA PROCESSING CPSF FAMILY"/>
    <property type="match status" value="1"/>
</dbReference>
<dbReference type="Gene3D" id="1.10.150.910">
    <property type="match status" value="1"/>
</dbReference>
<evidence type="ECO:0000259" key="1">
    <source>
        <dbReference type="Pfam" id="PF03178"/>
    </source>
</evidence>
<dbReference type="InterPro" id="IPR050358">
    <property type="entry name" value="RSE1/DDB1/CFT1"/>
</dbReference>
<accession>A0AA38LYU6</accession>
<keyword evidence="3" id="KW-1185">Reference proteome</keyword>
<proteinExistence type="predicted"/>
<feature type="domain" description="RSE1/DDB1/CPSF1 C-terminal" evidence="1">
    <location>
        <begin position="7"/>
        <end position="257"/>
    </location>
</feature>
<dbReference type="InterPro" id="IPR015943">
    <property type="entry name" value="WD40/YVTN_repeat-like_dom_sf"/>
</dbReference>
<dbReference type="GO" id="GO:0003676">
    <property type="term" value="F:nucleic acid binding"/>
    <property type="evidence" value="ECO:0007669"/>
    <property type="project" value="InterPro"/>
</dbReference>
<gene>
    <name evidence="2" type="ORF">Zmor_012343</name>
</gene>
<evidence type="ECO:0000313" key="2">
    <source>
        <dbReference type="EMBL" id="KAJ3615737.1"/>
    </source>
</evidence>
<dbReference type="Gene3D" id="2.130.10.10">
    <property type="entry name" value="YVTN repeat-like/Quinoprotein amine dehydrogenase"/>
    <property type="match status" value="1"/>
</dbReference>
<organism evidence="2 3">
    <name type="scientific">Zophobas morio</name>
    <dbReference type="NCBI Taxonomy" id="2755281"/>
    <lineage>
        <taxon>Eukaryota</taxon>
        <taxon>Metazoa</taxon>
        <taxon>Ecdysozoa</taxon>
        <taxon>Arthropoda</taxon>
        <taxon>Hexapoda</taxon>
        <taxon>Insecta</taxon>
        <taxon>Pterygota</taxon>
        <taxon>Neoptera</taxon>
        <taxon>Endopterygota</taxon>
        <taxon>Coleoptera</taxon>
        <taxon>Polyphaga</taxon>
        <taxon>Cucujiformia</taxon>
        <taxon>Tenebrionidae</taxon>
        <taxon>Zophobas</taxon>
    </lineage>
</organism>
<protein>
    <recommendedName>
        <fullName evidence="1">RSE1/DDB1/CPSF1 C-terminal domain-containing protein</fullName>
    </recommendedName>
</protein>
<dbReference type="EMBL" id="JALNTZ010003921">
    <property type="protein sequence ID" value="KAJ3615737.1"/>
    <property type="molecule type" value="Genomic_DNA"/>
</dbReference>
<comment type="caution">
    <text evidence="2">The sequence shown here is derived from an EMBL/GenBank/DDBJ whole genome shotgun (WGS) entry which is preliminary data.</text>
</comment>
<dbReference type="Pfam" id="PF03178">
    <property type="entry name" value="CPSF_A"/>
    <property type="match status" value="1"/>
</dbReference>